<sequence>MKVFNTDEINSGGERIWTNITIVEEMERKGLVLEAKPYSRASSTPLSPRIVESYYENEFMDAMRSCQAQEDDEYFKMEEYSRDIYWYLRELEQKNRAKTEYMNKQPDISASMRSTMVDWLVDMAEEYNLHTETLYLTVNYVDRFLSYMSVVRSKFQLVGTAAMFLASKYEEIYPPKIGEFIYTKHQIIRMQYLIVKVLNFDLNCTTPLTFINTICTTNKLEDKQKYFAMYLCELSMLEVEAFLEFLPSQLACAAIVIGRLHLVGPKLAWSEDLQQYTGYKLQTLENPIRAVDTSLVTASSMSFSSKEGFMMEALLQDHCSFYTVEKHRIPALTYPHCELAQSVVQPQEIWRQKKYKSLPRGANCDATQAVARILAI</sequence>
<evidence type="ECO:0000259" key="5">
    <source>
        <dbReference type="SMART" id="SM00385"/>
    </source>
</evidence>
<feature type="domain" description="Cyclin-like" evidence="5">
    <location>
        <begin position="209"/>
        <end position="296"/>
    </location>
</feature>
<dbReference type="InterPro" id="IPR036915">
    <property type="entry name" value="Cyclin-like_sf"/>
</dbReference>
<dbReference type="InterPro" id="IPR004367">
    <property type="entry name" value="Cyclin_C-dom"/>
</dbReference>
<evidence type="ECO:0000259" key="6">
    <source>
        <dbReference type="SMART" id="SM01332"/>
    </source>
</evidence>
<dbReference type="InterPro" id="IPR013763">
    <property type="entry name" value="Cyclin-like_dom"/>
</dbReference>
<evidence type="ECO:0000256" key="3">
    <source>
        <dbReference type="ARBA" id="ARBA00023306"/>
    </source>
</evidence>
<proteinExistence type="inferred from homology"/>
<name>A0A9N9MDY3_9CUCU</name>
<dbReference type="SMART" id="SM01332">
    <property type="entry name" value="Cyclin_C"/>
    <property type="match status" value="1"/>
</dbReference>
<dbReference type="InterPro" id="IPR039361">
    <property type="entry name" value="Cyclin"/>
</dbReference>
<accession>A0A9N9MDY3</accession>
<dbReference type="EMBL" id="OU892277">
    <property type="protein sequence ID" value="CAG9760344.1"/>
    <property type="molecule type" value="Genomic_DNA"/>
</dbReference>
<dbReference type="SMART" id="SM00385">
    <property type="entry name" value="CYCLIN"/>
    <property type="match status" value="2"/>
</dbReference>
<dbReference type="GO" id="GO:0005634">
    <property type="term" value="C:nucleus"/>
    <property type="evidence" value="ECO:0007669"/>
    <property type="project" value="UniProtKB-ARBA"/>
</dbReference>
<organism evidence="7 8">
    <name type="scientific">Ceutorhynchus assimilis</name>
    <name type="common">cabbage seed weevil</name>
    <dbReference type="NCBI Taxonomy" id="467358"/>
    <lineage>
        <taxon>Eukaryota</taxon>
        <taxon>Metazoa</taxon>
        <taxon>Ecdysozoa</taxon>
        <taxon>Arthropoda</taxon>
        <taxon>Hexapoda</taxon>
        <taxon>Insecta</taxon>
        <taxon>Pterygota</taxon>
        <taxon>Neoptera</taxon>
        <taxon>Endopterygota</taxon>
        <taxon>Coleoptera</taxon>
        <taxon>Polyphaga</taxon>
        <taxon>Cucujiformia</taxon>
        <taxon>Curculionidae</taxon>
        <taxon>Ceutorhynchinae</taxon>
        <taxon>Ceutorhynchus</taxon>
    </lineage>
</organism>
<dbReference type="PROSITE" id="PS00292">
    <property type="entry name" value="CYCLINS"/>
    <property type="match status" value="1"/>
</dbReference>
<evidence type="ECO:0000256" key="4">
    <source>
        <dbReference type="RuleBase" id="RU000383"/>
    </source>
</evidence>
<dbReference type="InterPro" id="IPR048258">
    <property type="entry name" value="Cyclins_cyclin-box"/>
</dbReference>
<evidence type="ECO:0000313" key="7">
    <source>
        <dbReference type="EMBL" id="CAG9760344.1"/>
    </source>
</evidence>
<keyword evidence="8" id="KW-1185">Reference proteome</keyword>
<dbReference type="PANTHER" id="PTHR10177">
    <property type="entry name" value="CYCLINS"/>
    <property type="match status" value="1"/>
</dbReference>
<feature type="domain" description="Cyclin C-terminal" evidence="6">
    <location>
        <begin position="205"/>
        <end position="318"/>
    </location>
</feature>
<keyword evidence="1" id="KW-0132">Cell division</keyword>
<evidence type="ECO:0000313" key="8">
    <source>
        <dbReference type="Proteomes" id="UP001152799"/>
    </source>
</evidence>
<evidence type="ECO:0000256" key="1">
    <source>
        <dbReference type="ARBA" id="ARBA00022618"/>
    </source>
</evidence>
<reference evidence="7" key="1">
    <citation type="submission" date="2022-01" db="EMBL/GenBank/DDBJ databases">
        <authorList>
            <person name="King R."/>
        </authorList>
    </citation>
    <scope>NUCLEOTIDE SEQUENCE</scope>
</reference>
<dbReference type="Pfam" id="PF02984">
    <property type="entry name" value="Cyclin_C"/>
    <property type="match status" value="1"/>
</dbReference>
<dbReference type="GO" id="GO:0000278">
    <property type="term" value="P:mitotic cell cycle"/>
    <property type="evidence" value="ECO:0007669"/>
    <property type="project" value="UniProtKB-ARBA"/>
</dbReference>
<protein>
    <recommendedName>
        <fullName evidence="9">Cyclin A</fullName>
    </recommendedName>
</protein>
<dbReference type="SUPFAM" id="SSF47954">
    <property type="entry name" value="Cyclin-like"/>
    <property type="match status" value="2"/>
</dbReference>
<dbReference type="InterPro" id="IPR006671">
    <property type="entry name" value="Cyclin_N"/>
</dbReference>
<dbReference type="AlphaFoldDB" id="A0A9N9MDY3"/>
<evidence type="ECO:0000256" key="2">
    <source>
        <dbReference type="ARBA" id="ARBA00023127"/>
    </source>
</evidence>
<feature type="domain" description="Cyclin-like" evidence="5">
    <location>
        <begin position="118"/>
        <end position="199"/>
    </location>
</feature>
<dbReference type="Gene3D" id="1.10.472.10">
    <property type="entry name" value="Cyclin-like"/>
    <property type="match status" value="2"/>
</dbReference>
<dbReference type="Pfam" id="PF00134">
    <property type="entry name" value="Cyclin_N"/>
    <property type="match status" value="1"/>
</dbReference>
<gene>
    <name evidence="7" type="ORF">CEUTPL_LOCUS1080</name>
</gene>
<dbReference type="GO" id="GO:0051301">
    <property type="term" value="P:cell division"/>
    <property type="evidence" value="ECO:0007669"/>
    <property type="project" value="UniProtKB-KW"/>
</dbReference>
<keyword evidence="3" id="KW-0131">Cell cycle</keyword>
<dbReference type="FunFam" id="1.10.472.10:FF:000001">
    <property type="entry name" value="G2/mitotic-specific cyclin"/>
    <property type="match status" value="1"/>
</dbReference>
<comment type="similarity">
    <text evidence="4">Belongs to the cyclin family.</text>
</comment>
<dbReference type="Proteomes" id="UP001152799">
    <property type="component" value="Chromosome 1"/>
</dbReference>
<evidence type="ECO:0008006" key="9">
    <source>
        <dbReference type="Google" id="ProtNLM"/>
    </source>
</evidence>
<keyword evidence="2 4" id="KW-0195">Cyclin</keyword>
<dbReference type="OrthoDB" id="5590282at2759"/>